<evidence type="ECO:0000313" key="3">
    <source>
        <dbReference type="Proteomes" id="UP001174694"/>
    </source>
</evidence>
<feature type="region of interest" description="Disordered" evidence="1">
    <location>
        <begin position="1"/>
        <end position="94"/>
    </location>
</feature>
<dbReference type="Proteomes" id="UP001174694">
    <property type="component" value="Unassembled WGS sequence"/>
</dbReference>
<protein>
    <submittedName>
        <fullName evidence="2">Uncharacterized protein</fullName>
    </submittedName>
</protein>
<gene>
    <name evidence="2" type="ORF">NKR23_g8163</name>
</gene>
<dbReference type="AlphaFoldDB" id="A0AA38VCY2"/>
<sequence length="183" mass="19639">MHSIREDSPFSPEQSRLVLDSPSEPDEDTIVLQPLKPAISEPQWQMVSPPASAAPSTTVSNASSSTPKKSAPSSASSAQTPATQPSVDIDEPDTALKTAVEVSIARQISISRQQRQLLRPLQTSLSQRGPRGASPGATGPKLGRNERLNETKYSTPTLVVPQETLDSQLAQHRRSERVVLEAA</sequence>
<name>A0AA38VCY2_9PEZI</name>
<feature type="region of interest" description="Disordered" evidence="1">
    <location>
        <begin position="164"/>
        <end position="183"/>
    </location>
</feature>
<organism evidence="2 3">
    <name type="scientific">Pleurostoma richardsiae</name>
    <dbReference type="NCBI Taxonomy" id="41990"/>
    <lineage>
        <taxon>Eukaryota</taxon>
        <taxon>Fungi</taxon>
        <taxon>Dikarya</taxon>
        <taxon>Ascomycota</taxon>
        <taxon>Pezizomycotina</taxon>
        <taxon>Sordariomycetes</taxon>
        <taxon>Sordariomycetidae</taxon>
        <taxon>Calosphaeriales</taxon>
        <taxon>Pleurostomataceae</taxon>
        <taxon>Pleurostoma</taxon>
    </lineage>
</organism>
<feature type="compositionally biased region" description="Low complexity" evidence="1">
    <location>
        <begin position="109"/>
        <end position="128"/>
    </location>
</feature>
<feature type="compositionally biased region" description="Low complexity" evidence="1">
    <location>
        <begin position="62"/>
        <end position="86"/>
    </location>
</feature>
<dbReference type="EMBL" id="JANBVO010000028">
    <property type="protein sequence ID" value="KAJ9138891.1"/>
    <property type="molecule type" value="Genomic_DNA"/>
</dbReference>
<evidence type="ECO:0000313" key="2">
    <source>
        <dbReference type="EMBL" id="KAJ9138891.1"/>
    </source>
</evidence>
<keyword evidence="3" id="KW-1185">Reference proteome</keyword>
<reference evidence="2" key="1">
    <citation type="submission" date="2022-07" db="EMBL/GenBank/DDBJ databases">
        <title>Fungi with potential for degradation of polypropylene.</title>
        <authorList>
            <person name="Gostincar C."/>
        </authorList>
    </citation>
    <scope>NUCLEOTIDE SEQUENCE</scope>
    <source>
        <strain evidence="2">EXF-13308</strain>
    </source>
</reference>
<comment type="caution">
    <text evidence="2">The sequence shown here is derived from an EMBL/GenBank/DDBJ whole genome shotgun (WGS) entry which is preliminary data.</text>
</comment>
<accession>A0AA38VCY2</accession>
<feature type="region of interest" description="Disordered" evidence="1">
    <location>
        <begin position="109"/>
        <end position="158"/>
    </location>
</feature>
<evidence type="ECO:0000256" key="1">
    <source>
        <dbReference type="SAM" id="MobiDB-lite"/>
    </source>
</evidence>
<proteinExistence type="predicted"/>